<evidence type="ECO:0000256" key="1">
    <source>
        <dbReference type="SAM" id="SignalP"/>
    </source>
</evidence>
<accession>A0A1R1PUV0</accession>
<gene>
    <name evidence="2" type="ORF">AX774_g1766</name>
</gene>
<dbReference type="Proteomes" id="UP000188320">
    <property type="component" value="Unassembled WGS sequence"/>
</dbReference>
<organism evidence="2 3">
    <name type="scientific">Zancudomyces culisetae</name>
    <name type="common">Gut fungus</name>
    <name type="synonym">Smittium culisetae</name>
    <dbReference type="NCBI Taxonomy" id="1213189"/>
    <lineage>
        <taxon>Eukaryota</taxon>
        <taxon>Fungi</taxon>
        <taxon>Fungi incertae sedis</taxon>
        <taxon>Zoopagomycota</taxon>
        <taxon>Kickxellomycotina</taxon>
        <taxon>Harpellomycetes</taxon>
        <taxon>Harpellales</taxon>
        <taxon>Legeriomycetaceae</taxon>
        <taxon>Zancudomyces</taxon>
    </lineage>
</organism>
<sequence length="102" mass="10784">MLLLALADLSISVLNPSSNRCPETLDCGDHLFPTSHNSSTTSSLTPSSISDSNFVSFLLDLSGVCGGSTSPLLASIDELSIFNICPSQSVSLYTSKWLISAW</sequence>
<protein>
    <recommendedName>
        <fullName evidence="4">Secreted protein</fullName>
    </recommendedName>
</protein>
<evidence type="ECO:0000313" key="2">
    <source>
        <dbReference type="EMBL" id="OMH84699.1"/>
    </source>
</evidence>
<reference evidence="3" key="1">
    <citation type="submission" date="2017-01" db="EMBL/GenBank/DDBJ databases">
        <authorList>
            <person name="Wang Y."/>
            <person name="White M."/>
            <person name="Kvist S."/>
            <person name="Moncalvo J.-M."/>
        </authorList>
    </citation>
    <scope>NUCLEOTIDE SEQUENCE [LARGE SCALE GENOMIC DNA]</scope>
    <source>
        <strain evidence="3">COL-18-3</strain>
    </source>
</reference>
<dbReference type="AlphaFoldDB" id="A0A1R1PUV0"/>
<keyword evidence="3" id="KW-1185">Reference proteome</keyword>
<evidence type="ECO:0008006" key="4">
    <source>
        <dbReference type="Google" id="ProtNLM"/>
    </source>
</evidence>
<dbReference type="EMBL" id="LSSK01000162">
    <property type="protein sequence ID" value="OMH84699.1"/>
    <property type="molecule type" value="Genomic_DNA"/>
</dbReference>
<proteinExistence type="predicted"/>
<keyword evidence="1" id="KW-0732">Signal</keyword>
<feature type="signal peptide" evidence="1">
    <location>
        <begin position="1"/>
        <end position="16"/>
    </location>
</feature>
<name>A0A1R1PUV0_ZANCU</name>
<feature type="chain" id="PRO_5012367727" description="Secreted protein" evidence="1">
    <location>
        <begin position="17"/>
        <end position="102"/>
    </location>
</feature>
<evidence type="ECO:0000313" key="3">
    <source>
        <dbReference type="Proteomes" id="UP000188320"/>
    </source>
</evidence>
<comment type="caution">
    <text evidence="2">The sequence shown here is derived from an EMBL/GenBank/DDBJ whole genome shotgun (WGS) entry which is preliminary data.</text>
</comment>